<gene>
    <name evidence="2" type="ORF">QOL99_11870</name>
</gene>
<dbReference type="CDD" id="cd00188">
    <property type="entry name" value="TOPRIM"/>
    <property type="match status" value="1"/>
</dbReference>
<evidence type="ECO:0000313" key="3">
    <source>
        <dbReference type="Proteomes" id="UP001302059"/>
    </source>
</evidence>
<dbReference type="Gene3D" id="3.40.1360.10">
    <property type="match status" value="1"/>
</dbReference>
<dbReference type="PANTHER" id="PTHR30313:SF2">
    <property type="entry name" value="DNA PRIMASE"/>
    <property type="match status" value="1"/>
</dbReference>
<feature type="region of interest" description="Disordered" evidence="1">
    <location>
        <begin position="156"/>
        <end position="179"/>
    </location>
</feature>
<dbReference type="SUPFAM" id="SSF56731">
    <property type="entry name" value="DNA primase core"/>
    <property type="match status" value="1"/>
</dbReference>
<dbReference type="RefSeq" id="WP_285524095.1">
    <property type="nucleotide sequence ID" value="NZ_JASNGB010000118.1"/>
</dbReference>
<dbReference type="InterPro" id="IPR036977">
    <property type="entry name" value="DNA_primase_Znf_CHC2"/>
</dbReference>
<dbReference type="Gene3D" id="3.90.580.10">
    <property type="entry name" value="Zinc finger, CHC2-type domain"/>
    <property type="match status" value="1"/>
</dbReference>
<keyword evidence="3" id="KW-1185">Reference proteome</keyword>
<sequence length="455" mass="49277">MTGQQQPQLFQIPRTSASGDAMESTLLSLGQDVLPAPGGELPAALAPDLTLDLPAPSIQEQPRQVRGPWGRVDRAAVAAQASITDLVQQSGRIIRERVGICPACGRNDLDVNPTRNTAHCFHASCDFHSVDPIGWLMRVEGYQFLEAVAVIRGEPLPGRSEPRQPLARPTPREKVRTVTQRPFTPLALAAQQALWAQETPVSQEALNYLLSRGFSGDELEQMGVGVADSTVPSALLPLNSEGRPSVMWHDRVIIPTWRGGEVVNLKARTLTPAPPEGDPAREHYRKYLNPLGGSAELIGLEELGGMLPDGVILTEGELDYWTMRVLMPDLPVVAVRGLANLSPAQAQLFAGLRVYVLLDADTHGRRMLLGDLAGLDDAQATETLKSEGQKHGAALAGRRLVQRLRDAGADPWICETGAVGDLNDLLASMNREDTLGVILNAIETATPLRRRRRLA</sequence>
<dbReference type="Proteomes" id="UP001302059">
    <property type="component" value="Unassembled WGS sequence"/>
</dbReference>
<protein>
    <recommendedName>
        <fullName evidence="4">Toprim domain-containing protein</fullName>
    </recommendedName>
</protein>
<dbReference type="PANTHER" id="PTHR30313">
    <property type="entry name" value="DNA PRIMASE"/>
    <property type="match status" value="1"/>
</dbReference>
<dbReference type="SUPFAM" id="SSF57783">
    <property type="entry name" value="Zinc beta-ribbon"/>
    <property type="match status" value="1"/>
</dbReference>
<dbReference type="EMBL" id="JASNGB010000118">
    <property type="protein sequence ID" value="MDL2344844.1"/>
    <property type="molecule type" value="Genomic_DNA"/>
</dbReference>
<evidence type="ECO:0000256" key="1">
    <source>
        <dbReference type="SAM" id="MobiDB-lite"/>
    </source>
</evidence>
<name>A0ABT7JIG1_9DEIO</name>
<reference evidence="2 3" key="1">
    <citation type="submission" date="2023-05" db="EMBL/GenBank/DDBJ databases">
        <authorList>
            <person name="Gao F."/>
        </authorList>
    </citation>
    <scope>NUCLEOTIDE SEQUENCE [LARGE SCALE GENOMIC DNA]</scope>
    <source>
        <strain evidence="2 3">MIMF12</strain>
    </source>
</reference>
<dbReference type="InterPro" id="IPR050219">
    <property type="entry name" value="DnaG_primase"/>
</dbReference>
<evidence type="ECO:0000313" key="2">
    <source>
        <dbReference type="EMBL" id="MDL2344844.1"/>
    </source>
</evidence>
<proteinExistence type="predicted"/>
<accession>A0ABT7JIG1</accession>
<evidence type="ECO:0008006" key="4">
    <source>
        <dbReference type="Google" id="ProtNLM"/>
    </source>
</evidence>
<organism evidence="2 3">
    <name type="scientific">Deinococcus rhizophilus</name>
    <dbReference type="NCBI Taxonomy" id="3049544"/>
    <lineage>
        <taxon>Bacteria</taxon>
        <taxon>Thermotogati</taxon>
        <taxon>Deinococcota</taxon>
        <taxon>Deinococci</taxon>
        <taxon>Deinococcales</taxon>
        <taxon>Deinococcaceae</taxon>
        <taxon>Deinococcus</taxon>
    </lineage>
</organism>
<comment type="caution">
    <text evidence="2">The sequence shown here is derived from an EMBL/GenBank/DDBJ whole genome shotgun (WGS) entry which is preliminary data.</text>
</comment>